<evidence type="ECO:0000256" key="8">
    <source>
        <dbReference type="HAMAP-Rule" id="MF_01161"/>
    </source>
</evidence>
<keyword evidence="4 8" id="KW-0819">tRNA processing</keyword>
<feature type="binding site" evidence="8">
    <location>
        <begin position="26"/>
        <end position="31"/>
    </location>
    <ligand>
        <name>ATP</name>
        <dbReference type="ChEBI" id="CHEBI:30616"/>
    </ligand>
</feature>
<dbReference type="SUPFAM" id="SSF82829">
    <property type="entry name" value="MesJ substrate recognition domain-like"/>
    <property type="match status" value="1"/>
</dbReference>
<evidence type="ECO:0000256" key="3">
    <source>
        <dbReference type="ARBA" id="ARBA00022598"/>
    </source>
</evidence>
<dbReference type="InterPro" id="IPR015262">
    <property type="entry name" value="tRNA_Ile_lys_synt_subst-bd"/>
</dbReference>
<dbReference type="GO" id="GO:0005737">
    <property type="term" value="C:cytoplasm"/>
    <property type="evidence" value="ECO:0007669"/>
    <property type="project" value="UniProtKB-SubCell"/>
</dbReference>
<dbReference type="InterPro" id="IPR012796">
    <property type="entry name" value="Lysidine-tRNA-synth_C"/>
</dbReference>
<comment type="function">
    <text evidence="8">Ligates lysine onto the cytidine present at position 34 of the AUA codon-specific tRNA(Ile) that contains the anticodon CAU, in an ATP-dependent manner. Cytidine is converted to lysidine, thus changing the amino acid specificity of the tRNA from methionine to isoleucine.</text>
</comment>
<keyword evidence="2 8" id="KW-0963">Cytoplasm</keyword>
<dbReference type="InterPro" id="IPR012094">
    <property type="entry name" value="tRNA_Ile_lys_synt"/>
</dbReference>
<dbReference type="EMBL" id="MDLC01000003">
    <property type="protein sequence ID" value="ODS24857.1"/>
    <property type="molecule type" value="Genomic_DNA"/>
</dbReference>
<dbReference type="GO" id="GO:0005524">
    <property type="term" value="F:ATP binding"/>
    <property type="evidence" value="ECO:0007669"/>
    <property type="project" value="UniProtKB-UniRule"/>
</dbReference>
<dbReference type="HAMAP" id="MF_01161">
    <property type="entry name" value="tRNA_Ile_lys_synt"/>
    <property type="match status" value="1"/>
</dbReference>
<dbReference type="Pfam" id="PF01171">
    <property type="entry name" value="ATP_bind_3"/>
    <property type="match status" value="1"/>
</dbReference>
<accession>A0A1D2QTF3</accession>
<reference evidence="10 11" key="1">
    <citation type="journal article" date="2016" name="Appl. Environ. Microbiol.">
        <title>Lack of Overt Genome Reduction in the Bryostatin-Producing Bryozoan Symbiont "Candidatus Endobugula sertula".</title>
        <authorList>
            <person name="Miller I.J."/>
            <person name="Vanee N."/>
            <person name="Fong S.S."/>
            <person name="Lim-Fong G.E."/>
            <person name="Kwan J.C."/>
        </authorList>
    </citation>
    <scope>NUCLEOTIDE SEQUENCE [LARGE SCALE GENOMIC DNA]</scope>
    <source>
        <strain evidence="10">AB1-4</strain>
    </source>
</reference>
<dbReference type="STRING" id="62101.AB835_00915"/>
<dbReference type="InterPro" id="IPR014729">
    <property type="entry name" value="Rossmann-like_a/b/a_fold"/>
</dbReference>
<keyword evidence="3 8" id="KW-0436">Ligase</keyword>
<evidence type="ECO:0000256" key="6">
    <source>
        <dbReference type="ARBA" id="ARBA00022840"/>
    </source>
</evidence>
<comment type="caution">
    <text evidence="10">The sequence shown here is derived from an EMBL/GenBank/DDBJ whole genome shotgun (WGS) entry which is preliminary data.</text>
</comment>
<dbReference type="SMART" id="SM00977">
    <property type="entry name" value="TilS_C"/>
    <property type="match status" value="1"/>
</dbReference>
<proteinExistence type="inferred from homology"/>
<comment type="subcellular location">
    <subcellularLocation>
        <location evidence="1 8">Cytoplasm</location>
    </subcellularLocation>
</comment>
<organism evidence="10 11">
    <name type="scientific">Candidatus Endobugula sertula</name>
    <name type="common">Bugula neritina bacterial symbiont</name>
    <dbReference type="NCBI Taxonomy" id="62101"/>
    <lineage>
        <taxon>Bacteria</taxon>
        <taxon>Pseudomonadati</taxon>
        <taxon>Pseudomonadota</taxon>
        <taxon>Gammaproteobacteria</taxon>
        <taxon>Cellvibrionales</taxon>
        <taxon>Cellvibrionaceae</taxon>
        <taxon>Candidatus Endobugula</taxon>
    </lineage>
</organism>
<dbReference type="AlphaFoldDB" id="A0A1D2QTF3"/>
<dbReference type="Gene3D" id="1.20.59.20">
    <property type="match status" value="1"/>
</dbReference>
<dbReference type="SUPFAM" id="SSF52402">
    <property type="entry name" value="Adenine nucleotide alpha hydrolases-like"/>
    <property type="match status" value="1"/>
</dbReference>
<feature type="domain" description="Lysidine-tRNA(Ile) synthetase C-terminal" evidence="9">
    <location>
        <begin position="383"/>
        <end position="456"/>
    </location>
</feature>
<comment type="domain">
    <text evidence="8">The N-terminal region contains the highly conserved SGGXDS motif, predicted to be a P-loop motif involved in ATP binding.</text>
</comment>
<keyword evidence="6 8" id="KW-0067">ATP-binding</keyword>
<dbReference type="CDD" id="cd01992">
    <property type="entry name" value="TilS_N"/>
    <property type="match status" value="1"/>
</dbReference>
<dbReference type="PANTHER" id="PTHR43033">
    <property type="entry name" value="TRNA(ILE)-LYSIDINE SYNTHASE-RELATED"/>
    <property type="match status" value="1"/>
</dbReference>
<dbReference type="EC" id="6.3.4.19" evidence="8"/>
<name>A0A1D2QTF3_9GAMM</name>
<dbReference type="SUPFAM" id="SSF56037">
    <property type="entry name" value="PheT/TilS domain"/>
    <property type="match status" value="1"/>
</dbReference>
<dbReference type="InterPro" id="IPR011063">
    <property type="entry name" value="TilS/TtcA_N"/>
</dbReference>
<dbReference type="GO" id="GO:0032267">
    <property type="term" value="F:tRNA(Ile)-lysidine synthase activity"/>
    <property type="evidence" value="ECO:0007669"/>
    <property type="project" value="UniProtKB-EC"/>
</dbReference>
<dbReference type="PANTHER" id="PTHR43033:SF1">
    <property type="entry name" value="TRNA(ILE)-LYSIDINE SYNTHASE-RELATED"/>
    <property type="match status" value="1"/>
</dbReference>
<sequence>MESIDLAILAQLQAYQHCHRWIIAYSGGIDSTVLLYSLVSANQRLQSPKPIIALHINHQLSEFADQWQQHCQQTAQSLNIDYFSQKADVFSKGKGVEAAARDIRYQVFEQYLQPGDCLLMGQHRNDQAETLLFRLLRGAGVKGLAAMPISRPLGKAMLLRPFLDTRREDIECYAREHQLQWVDDDSNVNERYDRNYLRHQVLPVLKQRWPGVEGQLSATAVRMREADQLLEQLAQSDLQQLNVQMARCGSSLDLGQLVTLISPEASLLNQGLSDARVNNLLRYWCFSMGYPLPQSEHLEHIKSQFLNGNHLASSACVSWKQTECRQFGGRLYLMSTLPKFTEPNSVLKWNMETSLSLGVAGALHWVDVDQQDNSALRLVKRPYTIRWRQGGERCTPSHRQRSQTVKKLLQEYGLETWLRGRVPLIYMGTELVAVGDLWVNKGYEAPSETTGLLWQLGASNLLG</sequence>
<keyword evidence="5 8" id="KW-0547">Nucleotide-binding</keyword>
<evidence type="ECO:0000256" key="7">
    <source>
        <dbReference type="ARBA" id="ARBA00048539"/>
    </source>
</evidence>
<dbReference type="NCBIfam" id="TIGR02433">
    <property type="entry name" value="lysidine_TilS_C"/>
    <property type="match status" value="1"/>
</dbReference>
<comment type="catalytic activity">
    <reaction evidence="7 8">
        <text>cytidine(34) in tRNA(Ile2) + L-lysine + ATP = lysidine(34) in tRNA(Ile2) + AMP + diphosphate + H(+)</text>
        <dbReference type="Rhea" id="RHEA:43744"/>
        <dbReference type="Rhea" id="RHEA-COMP:10625"/>
        <dbReference type="Rhea" id="RHEA-COMP:10670"/>
        <dbReference type="ChEBI" id="CHEBI:15378"/>
        <dbReference type="ChEBI" id="CHEBI:30616"/>
        <dbReference type="ChEBI" id="CHEBI:32551"/>
        <dbReference type="ChEBI" id="CHEBI:33019"/>
        <dbReference type="ChEBI" id="CHEBI:82748"/>
        <dbReference type="ChEBI" id="CHEBI:83665"/>
        <dbReference type="ChEBI" id="CHEBI:456215"/>
        <dbReference type="EC" id="6.3.4.19"/>
    </reaction>
</comment>
<dbReference type="GO" id="GO:0006400">
    <property type="term" value="P:tRNA modification"/>
    <property type="evidence" value="ECO:0007669"/>
    <property type="project" value="UniProtKB-UniRule"/>
</dbReference>
<protein>
    <recommendedName>
        <fullName evidence="8">tRNA(Ile)-lysidine synthase</fullName>
        <ecNumber evidence="8">6.3.4.19</ecNumber>
    </recommendedName>
    <alternativeName>
        <fullName evidence="8">tRNA(Ile)-2-lysyl-cytidine synthase</fullName>
    </alternativeName>
    <alternativeName>
        <fullName evidence="8">tRNA(Ile)-lysidine synthetase</fullName>
    </alternativeName>
</protein>
<dbReference type="Proteomes" id="UP000242502">
    <property type="component" value="Unassembled WGS sequence"/>
</dbReference>
<comment type="similarity">
    <text evidence="8">Belongs to the tRNA(Ile)-lysidine synthase family.</text>
</comment>
<evidence type="ECO:0000313" key="11">
    <source>
        <dbReference type="Proteomes" id="UP000242502"/>
    </source>
</evidence>
<evidence type="ECO:0000256" key="5">
    <source>
        <dbReference type="ARBA" id="ARBA00022741"/>
    </source>
</evidence>
<evidence type="ECO:0000259" key="9">
    <source>
        <dbReference type="SMART" id="SM00977"/>
    </source>
</evidence>
<evidence type="ECO:0000256" key="2">
    <source>
        <dbReference type="ARBA" id="ARBA00022490"/>
    </source>
</evidence>
<dbReference type="Pfam" id="PF09179">
    <property type="entry name" value="TilS"/>
    <property type="match status" value="1"/>
</dbReference>
<dbReference type="Gene3D" id="3.40.50.620">
    <property type="entry name" value="HUPs"/>
    <property type="match status" value="1"/>
</dbReference>
<gene>
    <name evidence="8" type="primary">tilS</name>
    <name evidence="10" type="ORF">AB835_00915</name>
</gene>
<evidence type="ECO:0000256" key="4">
    <source>
        <dbReference type="ARBA" id="ARBA00022694"/>
    </source>
</evidence>
<dbReference type="NCBIfam" id="TIGR02432">
    <property type="entry name" value="lysidine_TilS_N"/>
    <property type="match status" value="1"/>
</dbReference>
<dbReference type="InterPro" id="IPR012795">
    <property type="entry name" value="tRNA_Ile_lys_synt_N"/>
</dbReference>
<evidence type="ECO:0000256" key="1">
    <source>
        <dbReference type="ARBA" id="ARBA00004496"/>
    </source>
</evidence>
<evidence type="ECO:0000313" key="10">
    <source>
        <dbReference type="EMBL" id="ODS24857.1"/>
    </source>
</evidence>
<dbReference type="Pfam" id="PF11734">
    <property type="entry name" value="TilS_C"/>
    <property type="match status" value="1"/>
</dbReference>